<keyword evidence="3" id="KW-1185">Reference proteome</keyword>
<dbReference type="EMBL" id="JAVDYG010000001">
    <property type="protein sequence ID" value="MDR7363683.1"/>
    <property type="molecule type" value="Genomic_DNA"/>
</dbReference>
<feature type="domain" description="Methyltransferase FkbM" evidence="1">
    <location>
        <begin position="99"/>
        <end position="252"/>
    </location>
</feature>
<dbReference type="PANTHER" id="PTHR36973">
    <property type="entry name" value="SLL1456 PROTEIN-RELATED"/>
    <property type="match status" value="1"/>
</dbReference>
<evidence type="ECO:0000313" key="3">
    <source>
        <dbReference type="Proteomes" id="UP001183648"/>
    </source>
</evidence>
<dbReference type="RefSeq" id="WP_310304350.1">
    <property type="nucleotide sequence ID" value="NZ_BAAAPS010000012.1"/>
</dbReference>
<reference evidence="2 3" key="1">
    <citation type="submission" date="2023-07" db="EMBL/GenBank/DDBJ databases">
        <title>Sequencing the genomes of 1000 actinobacteria strains.</title>
        <authorList>
            <person name="Klenk H.-P."/>
        </authorList>
    </citation>
    <scope>NUCLEOTIDE SEQUENCE [LARGE SCALE GENOMIC DNA]</scope>
    <source>
        <strain evidence="2 3">DSM 19426</strain>
    </source>
</reference>
<name>A0ABU2BZ52_9ACTN</name>
<comment type="caution">
    <text evidence="2">The sequence shown here is derived from an EMBL/GenBank/DDBJ whole genome shotgun (WGS) entry which is preliminary data.</text>
</comment>
<gene>
    <name evidence="2" type="ORF">J2S63_003236</name>
</gene>
<dbReference type="NCBIfam" id="TIGR01444">
    <property type="entry name" value="fkbM_fam"/>
    <property type="match status" value="1"/>
</dbReference>
<keyword evidence="2" id="KW-0489">Methyltransferase</keyword>
<dbReference type="Gene3D" id="3.40.50.150">
    <property type="entry name" value="Vaccinia Virus protein VP39"/>
    <property type="match status" value="1"/>
</dbReference>
<organism evidence="2 3">
    <name type="scientific">Nocardioides marmoribigeumensis</name>
    <dbReference type="NCBI Taxonomy" id="433649"/>
    <lineage>
        <taxon>Bacteria</taxon>
        <taxon>Bacillati</taxon>
        <taxon>Actinomycetota</taxon>
        <taxon>Actinomycetes</taxon>
        <taxon>Propionibacteriales</taxon>
        <taxon>Nocardioidaceae</taxon>
        <taxon>Nocardioides</taxon>
    </lineage>
</organism>
<dbReference type="InterPro" id="IPR053188">
    <property type="entry name" value="FkbM_Methyltransferase"/>
</dbReference>
<dbReference type="SUPFAM" id="SSF53335">
    <property type="entry name" value="S-adenosyl-L-methionine-dependent methyltransferases"/>
    <property type="match status" value="1"/>
</dbReference>
<keyword evidence="2" id="KW-0808">Transferase</keyword>
<sequence length="300" mass="33422">MDGRDHRTDRRLRAAVRRALQRTGWDVRGLGDRAWVVRHSTSRHRVVPIGGDALRATLVWDRRRVRARPARLQQRLAQVAQRELVMWVLRAGEVDCVVDAGANTGQFAQGLRRAGYRGRIVSFEPVRSAYDGLAAAARDDDAWWVRHCGLGSSDGTATIHAMRGTMSSLLPPSDFGREWAAGLRNMTSEEVTIRRLDGLMPEILDGLDAGRVYLKMDTQGYDLEVVQGAGEALDRVVALQAELSCVPIYDGMTRLPEQWVALEAAGFESAGVFPVSFDHETVRAIEYDVVMVRAREMRGL</sequence>
<proteinExistence type="predicted"/>
<accession>A0ABU2BZ52</accession>
<dbReference type="GO" id="GO:0032259">
    <property type="term" value="P:methylation"/>
    <property type="evidence" value="ECO:0007669"/>
    <property type="project" value="UniProtKB-KW"/>
</dbReference>
<protein>
    <submittedName>
        <fullName evidence="2">FkbM family methyltransferase</fullName>
    </submittedName>
</protein>
<evidence type="ECO:0000313" key="2">
    <source>
        <dbReference type="EMBL" id="MDR7363683.1"/>
    </source>
</evidence>
<dbReference type="Proteomes" id="UP001183648">
    <property type="component" value="Unassembled WGS sequence"/>
</dbReference>
<dbReference type="Pfam" id="PF05050">
    <property type="entry name" value="Methyltransf_21"/>
    <property type="match status" value="1"/>
</dbReference>
<dbReference type="PANTHER" id="PTHR36973:SF4">
    <property type="entry name" value="NODULATION PROTEIN"/>
    <property type="match status" value="1"/>
</dbReference>
<dbReference type="InterPro" id="IPR006342">
    <property type="entry name" value="FkbM_mtfrase"/>
</dbReference>
<evidence type="ECO:0000259" key="1">
    <source>
        <dbReference type="Pfam" id="PF05050"/>
    </source>
</evidence>
<dbReference type="InterPro" id="IPR029063">
    <property type="entry name" value="SAM-dependent_MTases_sf"/>
</dbReference>
<dbReference type="GO" id="GO:0008168">
    <property type="term" value="F:methyltransferase activity"/>
    <property type="evidence" value="ECO:0007669"/>
    <property type="project" value="UniProtKB-KW"/>
</dbReference>